<proteinExistence type="predicted"/>
<evidence type="ECO:0000313" key="3">
    <source>
        <dbReference type="Proteomes" id="UP000198854"/>
    </source>
</evidence>
<dbReference type="AlphaFoldDB" id="A0A1G8ADH2"/>
<gene>
    <name evidence="2" type="ORF">SAMN04488136_11061</name>
</gene>
<dbReference type="Proteomes" id="UP000198854">
    <property type="component" value="Unassembled WGS sequence"/>
</dbReference>
<sequence length="105" mass="11717">MMVMISILLMAALVFVSRYLFLEPRLPVKLGTETKRLLSYSSPAVLSAIWAPIVFAPDEQLWLSPSNPYLLAALLAGFLAWKTHNVLLTTIVSMGVFLVLKLWVV</sequence>
<keyword evidence="3" id="KW-1185">Reference proteome</keyword>
<dbReference type="Pfam" id="PF05437">
    <property type="entry name" value="AzlD"/>
    <property type="match status" value="1"/>
</dbReference>
<protein>
    <submittedName>
        <fullName evidence="2">Branched-chain amino acid transport protein</fullName>
    </submittedName>
</protein>
<reference evidence="2 3" key="1">
    <citation type="submission" date="2016-10" db="EMBL/GenBank/DDBJ databases">
        <authorList>
            <person name="de Groot N.N."/>
        </authorList>
    </citation>
    <scope>NUCLEOTIDE SEQUENCE [LARGE SCALE GENOMIC DNA]</scope>
    <source>
        <strain evidence="2 3">CGMCC 1.10228</strain>
    </source>
</reference>
<evidence type="ECO:0000313" key="2">
    <source>
        <dbReference type="EMBL" id="SDH18927.1"/>
    </source>
</evidence>
<dbReference type="EMBL" id="FNDD01000010">
    <property type="protein sequence ID" value="SDH18927.1"/>
    <property type="molecule type" value="Genomic_DNA"/>
</dbReference>
<feature type="transmembrane region" description="Helical" evidence="1">
    <location>
        <begin position="87"/>
        <end position="104"/>
    </location>
</feature>
<name>A0A1G8ADH2_9VIBR</name>
<dbReference type="STRING" id="861298.SAMN04488136_11061"/>
<accession>A0A1G8ADH2</accession>
<keyword evidence="1" id="KW-0472">Membrane</keyword>
<evidence type="ECO:0000256" key="1">
    <source>
        <dbReference type="SAM" id="Phobius"/>
    </source>
</evidence>
<keyword evidence="1" id="KW-0812">Transmembrane</keyword>
<organism evidence="2 3">
    <name type="scientific">Vibrio xiamenensis</name>
    <dbReference type="NCBI Taxonomy" id="861298"/>
    <lineage>
        <taxon>Bacteria</taxon>
        <taxon>Pseudomonadati</taxon>
        <taxon>Pseudomonadota</taxon>
        <taxon>Gammaproteobacteria</taxon>
        <taxon>Vibrionales</taxon>
        <taxon>Vibrionaceae</taxon>
        <taxon>Vibrio</taxon>
    </lineage>
</organism>
<dbReference type="InterPro" id="IPR008407">
    <property type="entry name" value="Brnchd-chn_aa_trnsp_AzlD"/>
</dbReference>
<keyword evidence="1" id="KW-1133">Transmembrane helix</keyword>